<sequence length="87" mass="9760">MSAGREIRPDMSNGVQVRTLWWPEVESTSVYTKLRTFQARGTGPKTAPNHDGAIAKLHSLTDRIRREPFTFFSDHSDPSIAAADVKF</sequence>
<name>A0A0B7NJ65_9FUNG</name>
<organism evidence="1 2">
    <name type="scientific">Parasitella parasitica</name>
    <dbReference type="NCBI Taxonomy" id="35722"/>
    <lineage>
        <taxon>Eukaryota</taxon>
        <taxon>Fungi</taxon>
        <taxon>Fungi incertae sedis</taxon>
        <taxon>Mucoromycota</taxon>
        <taxon>Mucoromycotina</taxon>
        <taxon>Mucoromycetes</taxon>
        <taxon>Mucorales</taxon>
        <taxon>Mucorineae</taxon>
        <taxon>Mucoraceae</taxon>
        <taxon>Parasitella</taxon>
    </lineage>
</organism>
<evidence type="ECO:0000313" key="1">
    <source>
        <dbReference type="EMBL" id="CEP18641.1"/>
    </source>
</evidence>
<keyword evidence="2" id="KW-1185">Reference proteome</keyword>
<evidence type="ECO:0000313" key="2">
    <source>
        <dbReference type="Proteomes" id="UP000054107"/>
    </source>
</evidence>
<dbReference type="AlphaFoldDB" id="A0A0B7NJ65"/>
<gene>
    <name evidence="1" type="primary">PARPA_12947.1 scaffold 45652</name>
</gene>
<dbReference type="Proteomes" id="UP000054107">
    <property type="component" value="Unassembled WGS sequence"/>
</dbReference>
<dbReference type="EMBL" id="LN733872">
    <property type="protein sequence ID" value="CEP18641.1"/>
    <property type="molecule type" value="Genomic_DNA"/>
</dbReference>
<proteinExistence type="predicted"/>
<accession>A0A0B7NJ65</accession>
<protein>
    <submittedName>
        <fullName evidence="1">Uncharacterized protein</fullName>
    </submittedName>
</protein>
<reference evidence="1 2" key="1">
    <citation type="submission" date="2014-09" db="EMBL/GenBank/DDBJ databases">
        <authorList>
            <person name="Ellenberger Sabrina"/>
        </authorList>
    </citation>
    <scope>NUCLEOTIDE SEQUENCE [LARGE SCALE GENOMIC DNA]</scope>
    <source>
        <strain evidence="1 2">CBS 412.66</strain>
    </source>
</reference>